<keyword evidence="1" id="KW-0808">Transferase</keyword>
<dbReference type="EC" id="2.7.7.7" evidence="1"/>
<dbReference type="PANTHER" id="PTHR11669">
    <property type="entry name" value="REPLICATION FACTOR C / DNA POLYMERASE III GAMMA-TAU SUBUNIT"/>
    <property type="match status" value="1"/>
</dbReference>
<dbReference type="Gene3D" id="3.40.50.300">
    <property type="entry name" value="P-loop containing nucleotide triphosphate hydrolases"/>
    <property type="match status" value="1"/>
</dbReference>
<comment type="caution">
    <text evidence="1">The sequence shown here is derived from an EMBL/GenBank/DDBJ whole genome shotgun (WGS) entry which is preliminary data.</text>
</comment>
<dbReference type="Proteomes" id="UP000707356">
    <property type="component" value="Unassembled WGS sequence"/>
</dbReference>
<proteinExistence type="predicted"/>
<reference evidence="1" key="2">
    <citation type="journal article" date="2022" name="Microbiol. Resour. Announc.">
        <title>Metagenome Sequencing to Explore Phylogenomics of Terrestrial Cyanobacteria.</title>
        <authorList>
            <person name="Ward R.D."/>
            <person name="Stajich J.E."/>
            <person name="Johansen J.R."/>
            <person name="Huntemann M."/>
            <person name="Clum A."/>
            <person name="Foster B."/>
            <person name="Foster B."/>
            <person name="Roux S."/>
            <person name="Palaniappan K."/>
            <person name="Varghese N."/>
            <person name="Mukherjee S."/>
            <person name="Reddy T.B.K."/>
            <person name="Daum C."/>
            <person name="Copeland A."/>
            <person name="Chen I.A."/>
            <person name="Ivanova N.N."/>
            <person name="Kyrpides N.C."/>
            <person name="Shapiro N."/>
            <person name="Eloe-Fadrosh E.A."/>
            <person name="Pietrasiak N."/>
        </authorList>
    </citation>
    <scope>NUCLEOTIDE SEQUENCE</scope>
    <source>
        <strain evidence="1">GSE-TBD4-15B</strain>
    </source>
</reference>
<dbReference type="PANTHER" id="PTHR11669:SF8">
    <property type="entry name" value="DNA POLYMERASE III SUBUNIT DELTA"/>
    <property type="match status" value="1"/>
</dbReference>
<dbReference type="SUPFAM" id="SSF52540">
    <property type="entry name" value="P-loop containing nucleoside triphosphate hydrolases"/>
    <property type="match status" value="1"/>
</dbReference>
<organism evidence="1 2">
    <name type="scientific">Pegethrix bostrychoides GSE-TBD4-15B</name>
    <dbReference type="NCBI Taxonomy" id="2839662"/>
    <lineage>
        <taxon>Bacteria</taxon>
        <taxon>Bacillati</taxon>
        <taxon>Cyanobacteriota</taxon>
        <taxon>Cyanophyceae</taxon>
        <taxon>Oculatellales</taxon>
        <taxon>Oculatellaceae</taxon>
        <taxon>Pegethrix</taxon>
    </lineage>
</organism>
<keyword evidence="1" id="KW-0548">Nucleotidyltransferase</keyword>
<name>A0A951PAA3_9CYAN</name>
<dbReference type="AlphaFoldDB" id="A0A951PAA3"/>
<dbReference type="EMBL" id="JAHHHV010000064">
    <property type="protein sequence ID" value="MBW4465906.1"/>
    <property type="molecule type" value="Genomic_DNA"/>
</dbReference>
<reference evidence="1" key="1">
    <citation type="submission" date="2021-05" db="EMBL/GenBank/DDBJ databases">
        <authorList>
            <person name="Pietrasiak N."/>
            <person name="Ward R."/>
            <person name="Stajich J.E."/>
            <person name="Kurbessoian T."/>
        </authorList>
    </citation>
    <scope>NUCLEOTIDE SEQUENCE</scope>
    <source>
        <strain evidence="1">GSE-TBD4-15B</strain>
    </source>
</reference>
<dbReference type="NCBIfam" id="NF005638">
    <property type="entry name" value="PRK07399.1"/>
    <property type="match status" value="1"/>
</dbReference>
<protein>
    <submittedName>
        <fullName evidence="1">DNA polymerase III subunit delta</fullName>
        <ecNumber evidence="1">2.7.7.7</ecNumber>
    </submittedName>
</protein>
<dbReference type="InterPro" id="IPR050238">
    <property type="entry name" value="DNA_Rep/Repair_Clamp_Loader"/>
</dbReference>
<dbReference type="InterPro" id="IPR027417">
    <property type="entry name" value="P-loop_NTPase"/>
</dbReference>
<dbReference type="GO" id="GO:0006261">
    <property type="term" value="P:DNA-templated DNA replication"/>
    <property type="evidence" value="ECO:0007669"/>
    <property type="project" value="TreeGrafter"/>
</dbReference>
<accession>A0A951PAA3</accession>
<evidence type="ECO:0000313" key="1">
    <source>
        <dbReference type="EMBL" id="MBW4465906.1"/>
    </source>
</evidence>
<dbReference type="GO" id="GO:0003887">
    <property type="term" value="F:DNA-directed DNA polymerase activity"/>
    <property type="evidence" value="ECO:0007669"/>
    <property type="project" value="UniProtKB-EC"/>
</dbReference>
<gene>
    <name evidence="1" type="ORF">KME07_10775</name>
</gene>
<evidence type="ECO:0000313" key="2">
    <source>
        <dbReference type="Proteomes" id="UP000707356"/>
    </source>
</evidence>
<sequence>MSLTFPSPFAPLIGQDQAVELLSRAVGLDRIAPAYLFAGADGTGRRLAARCFAELLLAHKLNAGLRQRIQQGNHPDLLWVEPTYSHSGRLVNAAEAAELGIKRRAQPEIRLAQIREISRFLSRPPLEALRSLVVIEQAESMAEAAANGLLKTLEEPGRATLILLAPSPESLLPTLVSRCQRIPFRRLDPAALAQVLVQAGQAEILQHPEILALAQGSPGAAISQWQFSQSVPPELLQQLAALPSSARGLLELARQVDQSLEPEAQLWLLDYLQQIYWQQGKSNRLLPIEAARRYLKQYVQSRLVWEVTLLELGAAVSM</sequence>
<dbReference type="Pfam" id="PF13177">
    <property type="entry name" value="DNA_pol3_delta2"/>
    <property type="match status" value="1"/>
</dbReference>